<accession>A0A2J7TCA7</accession>
<reference evidence="1 2" key="1">
    <citation type="submission" date="2017-10" db="EMBL/GenBank/DDBJ databases">
        <title>Genome announcement of Methylocella silvestris TVC from permafrost.</title>
        <authorList>
            <person name="Wang J."/>
            <person name="Geng K."/>
            <person name="Ul-Haque F."/>
            <person name="Crombie A.T."/>
            <person name="Street L.E."/>
            <person name="Wookey P.A."/>
            <person name="Murrell J.C."/>
            <person name="Pratscher J."/>
        </authorList>
    </citation>
    <scope>NUCLEOTIDE SEQUENCE [LARGE SCALE GENOMIC DNA]</scope>
    <source>
        <strain evidence="1 2">TVC</strain>
    </source>
</reference>
<comment type="caution">
    <text evidence="1">The sequence shown here is derived from an EMBL/GenBank/DDBJ whole genome shotgun (WGS) entry which is preliminary data.</text>
</comment>
<evidence type="ECO:0000313" key="1">
    <source>
        <dbReference type="EMBL" id="PNG24401.1"/>
    </source>
</evidence>
<evidence type="ECO:0000313" key="2">
    <source>
        <dbReference type="Proteomes" id="UP000236286"/>
    </source>
</evidence>
<evidence type="ECO:0008006" key="3">
    <source>
        <dbReference type="Google" id="ProtNLM"/>
    </source>
</evidence>
<dbReference type="OrthoDB" id="512401at2"/>
<name>A0A2J7TCA7_METSI</name>
<protein>
    <recommendedName>
        <fullName evidence="3">E2 family protein E</fullName>
    </recommendedName>
</protein>
<gene>
    <name evidence="1" type="ORF">CR492_18770</name>
</gene>
<dbReference type="RefSeq" id="WP_102845258.1">
    <property type="nucleotide sequence ID" value="NZ_PDZR01000033.1"/>
</dbReference>
<dbReference type="AlphaFoldDB" id="A0A2J7TCA7"/>
<sequence>MNTQRRQFDLLPDDQKFLDELGLPWETIVDGSPWVLIHDFPTHDGYTHATVTAAIRIETGYPAAALDMVYLYPALARKDRQTIGATQAMQALDGRQFQRWSRHRTGANPWKANFDNIGTHICLVEDWLAREFEK</sequence>
<dbReference type="Proteomes" id="UP000236286">
    <property type="component" value="Unassembled WGS sequence"/>
</dbReference>
<dbReference type="InterPro" id="IPR025701">
    <property type="entry name" value="UBQ-conjugat_E2_E"/>
</dbReference>
<proteinExistence type="predicted"/>
<dbReference type="EMBL" id="PDZR01000033">
    <property type="protein sequence ID" value="PNG24401.1"/>
    <property type="molecule type" value="Genomic_DNA"/>
</dbReference>
<organism evidence="1 2">
    <name type="scientific">Methylocella silvestris</name>
    <dbReference type="NCBI Taxonomy" id="199596"/>
    <lineage>
        <taxon>Bacteria</taxon>
        <taxon>Pseudomonadati</taxon>
        <taxon>Pseudomonadota</taxon>
        <taxon>Alphaproteobacteria</taxon>
        <taxon>Hyphomicrobiales</taxon>
        <taxon>Beijerinckiaceae</taxon>
        <taxon>Methylocella</taxon>
    </lineage>
</organism>
<dbReference type="Pfam" id="PF14462">
    <property type="entry name" value="Prok-E2_E"/>
    <property type="match status" value="1"/>
</dbReference>